<name>A0A0C1MQR4_9RICK</name>
<dbReference type="RefSeq" id="WP_039458737.1">
    <property type="nucleotide sequence ID" value="NZ_JSWE01000198.1"/>
</dbReference>
<dbReference type="AlphaFoldDB" id="A0A0C1MQR4"/>
<gene>
    <name evidence="2" type="ORF">NF27_IE00030</name>
</gene>
<proteinExistence type="predicted"/>
<dbReference type="Proteomes" id="UP000031258">
    <property type="component" value="Unassembled WGS sequence"/>
</dbReference>
<accession>A0A0C1MQR4</accession>
<feature type="compositionally biased region" description="Basic and acidic residues" evidence="1">
    <location>
        <begin position="125"/>
        <end position="145"/>
    </location>
</feature>
<feature type="region of interest" description="Disordered" evidence="1">
    <location>
        <begin position="125"/>
        <end position="146"/>
    </location>
</feature>
<dbReference type="STRING" id="86105.NF27_IE00030"/>
<keyword evidence="3" id="KW-1185">Reference proteome</keyword>
<evidence type="ECO:0000313" key="2">
    <source>
        <dbReference type="EMBL" id="KIE04367.1"/>
    </source>
</evidence>
<sequence>MLDLETILERKDIITTIAKKHGFEKVYIAVDEPQKDYPLKLILESYSNIQGNIKPFIEEAKQYYKDLDIGTKVITKNVLEYMIQNEDSHIHQGYLLDSAIQLTSLTSEPLIAQFNKQVQKTKQSLEDDLNNKENISSHDNKKRSWVDIATNNKKDVEIQPEKKS</sequence>
<evidence type="ECO:0000313" key="3">
    <source>
        <dbReference type="Proteomes" id="UP000031258"/>
    </source>
</evidence>
<organism evidence="2 3">
    <name type="scientific">Candidatus Jidaibacter acanthamoebae</name>
    <dbReference type="NCBI Taxonomy" id="86105"/>
    <lineage>
        <taxon>Bacteria</taxon>
        <taxon>Pseudomonadati</taxon>
        <taxon>Pseudomonadota</taxon>
        <taxon>Alphaproteobacteria</taxon>
        <taxon>Rickettsiales</taxon>
        <taxon>Candidatus Midichloriaceae</taxon>
        <taxon>Candidatus Jidaibacter</taxon>
    </lineage>
</organism>
<protein>
    <submittedName>
        <fullName evidence="2">Uncharacterized protein</fullName>
    </submittedName>
</protein>
<reference evidence="2 3" key="1">
    <citation type="submission" date="2014-11" db="EMBL/GenBank/DDBJ databases">
        <title>A Rickettsiales Symbiont of Amoebae With Ancient Features.</title>
        <authorList>
            <person name="Schulz F."/>
            <person name="Martijn J."/>
            <person name="Wascher F."/>
            <person name="Kostanjsek R."/>
            <person name="Ettema T.J."/>
            <person name="Horn M."/>
        </authorList>
    </citation>
    <scope>NUCLEOTIDE SEQUENCE [LARGE SCALE GENOMIC DNA]</scope>
    <source>
        <strain evidence="2 3">UWC36</strain>
    </source>
</reference>
<comment type="caution">
    <text evidence="2">The sequence shown here is derived from an EMBL/GenBank/DDBJ whole genome shotgun (WGS) entry which is preliminary data.</text>
</comment>
<evidence type="ECO:0000256" key="1">
    <source>
        <dbReference type="SAM" id="MobiDB-lite"/>
    </source>
</evidence>
<dbReference type="EMBL" id="JSWE01000198">
    <property type="protein sequence ID" value="KIE04367.1"/>
    <property type="molecule type" value="Genomic_DNA"/>
</dbReference>